<feature type="transmembrane region" description="Helical" evidence="2">
    <location>
        <begin position="111"/>
        <end position="129"/>
    </location>
</feature>
<keyword evidence="2" id="KW-0812">Transmembrane</keyword>
<proteinExistence type="predicted"/>
<evidence type="ECO:0000256" key="2">
    <source>
        <dbReference type="SAM" id="Phobius"/>
    </source>
</evidence>
<dbReference type="RefSeq" id="WP_050672361.1">
    <property type="nucleotide sequence ID" value="NZ_CVRL01000002.1"/>
</dbReference>
<dbReference type="AlphaFoldDB" id="A0A0H5CWK1"/>
<reference evidence="4" key="1">
    <citation type="submission" date="2015-05" db="EMBL/GenBank/DDBJ databases">
        <authorList>
            <person name="Rodrigo-Torres Lidia"/>
            <person name="Arahal R.David."/>
        </authorList>
    </citation>
    <scope>NUCLEOTIDE SEQUENCE [LARGE SCALE GENOMIC DNA]</scope>
    <source>
        <strain evidence="4">CECT 7321</strain>
    </source>
</reference>
<feature type="region of interest" description="Disordered" evidence="1">
    <location>
        <begin position="162"/>
        <end position="183"/>
    </location>
</feature>
<dbReference type="EMBL" id="CVRL01000002">
    <property type="protein sequence ID" value="CRL09382.1"/>
    <property type="molecule type" value="Genomic_DNA"/>
</dbReference>
<dbReference type="Proteomes" id="UP000043764">
    <property type="component" value="Unassembled WGS sequence"/>
</dbReference>
<dbReference type="Pfam" id="PF11351">
    <property type="entry name" value="GTA_holin_3TM"/>
    <property type="match status" value="1"/>
</dbReference>
<accession>A0A0H5CWK1</accession>
<keyword evidence="4" id="KW-1185">Reference proteome</keyword>
<gene>
    <name evidence="3" type="ORF">NIT7321_00211</name>
</gene>
<name>A0A0H5CWK1_9RHOB</name>
<keyword evidence="2" id="KW-1133">Transmembrane helix</keyword>
<organism evidence="3 4">
    <name type="scientific">Phaeobacter italicus</name>
    <dbReference type="NCBI Taxonomy" id="481446"/>
    <lineage>
        <taxon>Bacteria</taxon>
        <taxon>Pseudomonadati</taxon>
        <taxon>Pseudomonadota</taxon>
        <taxon>Alphaproteobacteria</taxon>
        <taxon>Rhodobacterales</taxon>
        <taxon>Roseobacteraceae</taxon>
        <taxon>Phaeobacter</taxon>
    </lineage>
</organism>
<evidence type="ECO:0000313" key="4">
    <source>
        <dbReference type="Proteomes" id="UP000043764"/>
    </source>
</evidence>
<protein>
    <recommendedName>
        <fullName evidence="5">Carboxylesterase</fullName>
    </recommendedName>
</protein>
<evidence type="ECO:0000256" key="1">
    <source>
        <dbReference type="SAM" id="MobiDB-lite"/>
    </source>
</evidence>
<evidence type="ECO:0000313" key="3">
    <source>
        <dbReference type="EMBL" id="CRL09382.1"/>
    </source>
</evidence>
<keyword evidence="2" id="KW-0472">Membrane</keyword>
<dbReference type="STRING" id="481446.NIT7645_01460"/>
<sequence>MRLLSGLIADTLRALFGGGRNVVAETVEVFRENAEGAALRSEARHAAAMAQFAAEFSRDRRSWFDRLMDGVNRLPRPLLALSTLGLLAAAMVDPLWFAARMRGLALVPEPLWWLLGVVVSFYFGARQQVKHQSFQRDIAAQLAQARRVAGDIAEIDTLRTTATDAATPPPPQAPIAAANPALGQWLRDRDETR</sequence>
<evidence type="ECO:0008006" key="5">
    <source>
        <dbReference type="Google" id="ProtNLM"/>
    </source>
</evidence>
<feature type="transmembrane region" description="Helical" evidence="2">
    <location>
        <begin position="78"/>
        <end position="99"/>
    </location>
</feature>
<dbReference type="InterPro" id="IPR021497">
    <property type="entry name" value="GTA_holin_3TM"/>
</dbReference>